<dbReference type="Proteomes" id="UP000593562">
    <property type="component" value="Unassembled WGS sequence"/>
</dbReference>
<dbReference type="AlphaFoldDB" id="A0A7J7C4K5"/>
<evidence type="ECO:0000313" key="1">
    <source>
        <dbReference type="EMBL" id="KAF5729038.1"/>
    </source>
</evidence>
<keyword evidence="2" id="KW-1185">Reference proteome</keyword>
<dbReference type="InParanoid" id="A0A7J7C4K5"/>
<sequence length="312" mass="34219">MDVHLKNLFGRFHEQFGCGPGLGPGSGTCVMKVDGIAPKFIKSMYRAAAALYELIPGKGHVRGIFLVSGLATIQISDWSSKKQLFQCVQFIRGDGGDVGFHMFQSENDAKRMTVDVQWPQEWSKVYDLVAVTVTHPPGQAYEEKTSSTPTKYAELLKEEFFVDVKISLNGGLKQCAMCGLRDSWGGLDNGEKPSDSPFHDQPRDGISSPILLSGRSDRLDSYTIWGGALDLIKSIGAPAFFTDQSEISLANAKQVHPSAGLHITHPVTPNPFLSPVRTNGASSHLPSYKQWFCAWSKYIILKLGVRTVKLSV</sequence>
<dbReference type="PANTHER" id="PTHR47570:SF2">
    <property type="entry name" value="MYND-TYPE DOMAIN-CONTAINING PROTEIN"/>
    <property type="match status" value="1"/>
</dbReference>
<comment type="caution">
    <text evidence="1">The sequence shown here is derived from an EMBL/GenBank/DDBJ whole genome shotgun (WGS) entry which is preliminary data.</text>
</comment>
<evidence type="ECO:0000313" key="2">
    <source>
        <dbReference type="Proteomes" id="UP000593562"/>
    </source>
</evidence>
<protein>
    <submittedName>
        <fullName evidence="1">Zinc finger MYND domain protein</fullName>
    </submittedName>
</protein>
<accession>A0A7J7C4K5</accession>
<proteinExistence type="predicted"/>
<reference evidence="1 2" key="1">
    <citation type="journal article" date="2020" name="Nat. Commun.">
        <title>Genome of Tripterygium wilfordii and identification of cytochrome P450 involved in triptolide biosynthesis.</title>
        <authorList>
            <person name="Tu L."/>
            <person name="Su P."/>
            <person name="Zhang Z."/>
            <person name="Gao L."/>
            <person name="Wang J."/>
            <person name="Hu T."/>
            <person name="Zhou J."/>
            <person name="Zhang Y."/>
            <person name="Zhao Y."/>
            <person name="Liu Y."/>
            <person name="Song Y."/>
            <person name="Tong Y."/>
            <person name="Lu Y."/>
            <person name="Yang J."/>
            <person name="Xu C."/>
            <person name="Jia M."/>
            <person name="Peters R.J."/>
            <person name="Huang L."/>
            <person name="Gao W."/>
        </authorList>
    </citation>
    <scope>NUCLEOTIDE SEQUENCE [LARGE SCALE GENOMIC DNA]</scope>
    <source>
        <strain evidence="2">cv. XIE 37</strain>
        <tissue evidence="1">Leaf</tissue>
    </source>
</reference>
<gene>
    <name evidence="1" type="ORF">HS088_TW21G01195</name>
</gene>
<organism evidence="1 2">
    <name type="scientific">Tripterygium wilfordii</name>
    <name type="common">Thunder God vine</name>
    <dbReference type="NCBI Taxonomy" id="458696"/>
    <lineage>
        <taxon>Eukaryota</taxon>
        <taxon>Viridiplantae</taxon>
        <taxon>Streptophyta</taxon>
        <taxon>Embryophyta</taxon>
        <taxon>Tracheophyta</taxon>
        <taxon>Spermatophyta</taxon>
        <taxon>Magnoliopsida</taxon>
        <taxon>eudicotyledons</taxon>
        <taxon>Gunneridae</taxon>
        <taxon>Pentapetalae</taxon>
        <taxon>rosids</taxon>
        <taxon>fabids</taxon>
        <taxon>Celastrales</taxon>
        <taxon>Celastraceae</taxon>
        <taxon>Tripterygium</taxon>
    </lineage>
</organism>
<dbReference type="EMBL" id="JAAARO010000021">
    <property type="protein sequence ID" value="KAF5729038.1"/>
    <property type="molecule type" value="Genomic_DNA"/>
</dbReference>
<dbReference type="PANTHER" id="PTHR47570">
    <property type="entry name" value="ZINC ION BINDING PROTEIN"/>
    <property type="match status" value="1"/>
</dbReference>
<name>A0A7J7C4K5_TRIWF</name>